<feature type="domain" description="EF-hand" evidence="2">
    <location>
        <begin position="43"/>
        <end position="78"/>
    </location>
</feature>
<name>A0A0P1G712_9RHOB</name>
<feature type="signal peptide" evidence="1">
    <location>
        <begin position="1"/>
        <end position="19"/>
    </location>
</feature>
<dbReference type="SUPFAM" id="SSF47473">
    <property type="entry name" value="EF-hand"/>
    <property type="match status" value="1"/>
</dbReference>
<keyword evidence="1" id="KW-0732">Signal</keyword>
<protein>
    <submittedName>
        <fullName evidence="3">EF hand</fullName>
    </submittedName>
</protein>
<keyword evidence="4" id="KW-1185">Reference proteome</keyword>
<evidence type="ECO:0000313" key="4">
    <source>
        <dbReference type="Proteomes" id="UP000054935"/>
    </source>
</evidence>
<dbReference type="InterPro" id="IPR018247">
    <property type="entry name" value="EF_Hand_1_Ca_BS"/>
</dbReference>
<dbReference type="PROSITE" id="PS00018">
    <property type="entry name" value="EF_HAND_1"/>
    <property type="match status" value="1"/>
</dbReference>
<dbReference type="Pfam" id="PF13202">
    <property type="entry name" value="EF-hand_5"/>
    <property type="match status" value="2"/>
</dbReference>
<dbReference type="GO" id="GO:0005509">
    <property type="term" value="F:calcium ion binding"/>
    <property type="evidence" value="ECO:0007669"/>
    <property type="project" value="InterPro"/>
</dbReference>
<reference evidence="3 4" key="1">
    <citation type="submission" date="2015-09" db="EMBL/GenBank/DDBJ databases">
        <authorList>
            <consortium name="Swine Surveillance"/>
        </authorList>
    </citation>
    <scope>NUCLEOTIDE SEQUENCE [LARGE SCALE GENOMIC DNA]</scope>
    <source>
        <strain evidence="3 4">CECT 7648</strain>
    </source>
</reference>
<evidence type="ECO:0000313" key="3">
    <source>
        <dbReference type="EMBL" id="CUH77475.1"/>
    </source>
</evidence>
<evidence type="ECO:0000259" key="2">
    <source>
        <dbReference type="PROSITE" id="PS50222"/>
    </source>
</evidence>
<proteinExistence type="predicted"/>
<dbReference type="InterPro" id="IPR011992">
    <property type="entry name" value="EF-hand-dom_pair"/>
</dbReference>
<dbReference type="Proteomes" id="UP000054935">
    <property type="component" value="Unassembled WGS sequence"/>
</dbReference>
<dbReference type="RefSeq" id="WP_058246987.1">
    <property type="nucleotide sequence ID" value="NZ_CYSE01000002.1"/>
</dbReference>
<organism evidence="3 4">
    <name type="scientific">Tropicibacter naphthalenivorans</name>
    <dbReference type="NCBI Taxonomy" id="441103"/>
    <lineage>
        <taxon>Bacteria</taxon>
        <taxon>Pseudomonadati</taxon>
        <taxon>Pseudomonadota</taxon>
        <taxon>Alphaproteobacteria</taxon>
        <taxon>Rhodobacterales</taxon>
        <taxon>Roseobacteraceae</taxon>
        <taxon>Tropicibacter</taxon>
    </lineage>
</organism>
<dbReference type="EMBL" id="CYSE01000002">
    <property type="protein sequence ID" value="CUH77475.1"/>
    <property type="molecule type" value="Genomic_DNA"/>
</dbReference>
<dbReference type="AlphaFoldDB" id="A0A0P1G712"/>
<feature type="chain" id="PRO_5006063130" evidence="1">
    <location>
        <begin position="20"/>
        <end position="85"/>
    </location>
</feature>
<dbReference type="PROSITE" id="PS50222">
    <property type="entry name" value="EF_HAND_2"/>
    <property type="match status" value="1"/>
</dbReference>
<sequence>MNKFILAAAVSGLALPAFADAHSMDPMDADKDGYVTYEEVIVTDPAFVRSDFDALDVDNSGHLDSAEMIQARENALFPLSENEGI</sequence>
<evidence type="ECO:0000256" key="1">
    <source>
        <dbReference type="SAM" id="SignalP"/>
    </source>
</evidence>
<dbReference type="InterPro" id="IPR002048">
    <property type="entry name" value="EF_hand_dom"/>
</dbReference>
<gene>
    <name evidence="3" type="ORF">TRN7648_01494</name>
</gene>
<accession>A0A0P1G712</accession>
<dbReference type="Gene3D" id="1.10.238.10">
    <property type="entry name" value="EF-hand"/>
    <property type="match status" value="1"/>
</dbReference>